<proteinExistence type="inferred from homology"/>
<feature type="active site" description="Proton donor" evidence="9">
    <location>
        <position position="248"/>
    </location>
</feature>
<evidence type="ECO:0000313" key="15">
    <source>
        <dbReference type="EMBL" id="EGC03826.1"/>
    </source>
</evidence>
<dbReference type="Gene3D" id="2.60.120.260">
    <property type="entry name" value="Galactose-binding domain-like"/>
    <property type="match status" value="1"/>
</dbReference>
<dbReference type="EMBL" id="JF314319">
    <property type="protein sequence ID" value="AEE64770.1"/>
    <property type="molecule type" value="Genomic_DNA"/>
</dbReference>
<dbReference type="PROSITE" id="PS51677">
    <property type="entry name" value="NODB"/>
    <property type="match status" value="1"/>
</dbReference>
<dbReference type="eggNOG" id="COG0726">
    <property type="taxonomic scope" value="Bacteria"/>
</dbReference>
<evidence type="ECO:0000256" key="1">
    <source>
        <dbReference type="ARBA" id="ARBA00000681"/>
    </source>
</evidence>
<dbReference type="GO" id="GO:0045493">
    <property type="term" value="P:xylan catabolic process"/>
    <property type="evidence" value="ECO:0007669"/>
    <property type="project" value="UniProtKB-UniRule"/>
</dbReference>
<dbReference type="GO" id="GO:0031176">
    <property type="term" value="F:endo-1,4-beta-xylanase activity"/>
    <property type="evidence" value="ECO:0007669"/>
    <property type="project" value="UniProtKB-UniRule"/>
</dbReference>
<keyword evidence="8 9" id="KW-0624">Polysaccharide degradation</keyword>
<dbReference type="PANTHER" id="PTHR46828">
    <property type="entry name" value="ENDO-1,4-BETA-XYLANASE A-RELATED"/>
    <property type="match status" value="1"/>
</dbReference>
<protein>
    <recommendedName>
        <fullName evidence="3 9">endo-1,4-beta-xylanase</fullName>
        <ecNumber evidence="3 9">3.2.1.8</ecNumber>
    </recommendedName>
</protein>
<dbReference type="PROSITE" id="PS51257">
    <property type="entry name" value="PROKAR_LIPOPROTEIN"/>
    <property type="match status" value="1"/>
</dbReference>
<keyword evidence="4 9" id="KW-0858">Xylan degradation</keyword>
<dbReference type="SUPFAM" id="SSF88713">
    <property type="entry name" value="Glycoside hydrolase/deacetylase"/>
    <property type="match status" value="1"/>
</dbReference>
<feature type="domain" description="GH11" evidence="13">
    <location>
        <begin position="60"/>
        <end position="261"/>
    </location>
</feature>
<evidence type="ECO:0000313" key="14">
    <source>
        <dbReference type="EMBL" id="AEE64770.1"/>
    </source>
</evidence>
<dbReference type="SUPFAM" id="SSF49899">
    <property type="entry name" value="Concanavalin A-like lectins/glucanases"/>
    <property type="match status" value="1"/>
</dbReference>
<evidence type="ECO:0000256" key="7">
    <source>
        <dbReference type="ARBA" id="ARBA00023295"/>
    </source>
</evidence>
<feature type="domain" description="NodB homology" evidence="12">
    <location>
        <begin position="476"/>
        <end position="659"/>
    </location>
</feature>
<dbReference type="PROSITE" id="PS00776">
    <property type="entry name" value="GH11_1"/>
    <property type="match status" value="1"/>
</dbReference>
<dbReference type="InterPro" id="IPR033123">
    <property type="entry name" value="GH11_dom"/>
</dbReference>
<dbReference type="RefSeq" id="WP_002847764.1">
    <property type="nucleotide sequence ID" value="NZ_ADKM02000050.1"/>
</dbReference>
<reference evidence="14" key="1">
    <citation type="journal article" date="2011" name="Appl. Environ. Microbiol.">
        <title>Biochemical Analyses of Multiple Endoxylanases from the Rumen Bacterium Ruminococcus albus 8 and Their Synergistic Activities with Accessory Hemicellulose-Degrading Enzymes.</title>
        <authorList>
            <person name="Moon Y.H."/>
            <person name="Iakiviak M."/>
            <person name="Bauer S."/>
            <person name="Mackie R.I."/>
            <person name="Cann I.K."/>
        </authorList>
    </citation>
    <scope>NUCLEOTIDE SEQUENCE</scope>
    <source>
        <strain evidence="14">8</strain>
    </source>
</reference>
<evidence type="ECO:0000256" key="11">
    <source>
        <dbReference type="SAM" id="SignalP"/>
    </source>
</evidence>
<dbReference type="STRING" id="246199.CUS_6528"/>
<dbReference type="PROSITE" id="PS51761">
    <property type="entry name" value="GH11_3"/>
    <property type="match status" value="1"/>
</dbReference>
<evidence type="ECO:0000259" key="13">
    <source>
        <dbReference type="PROSITE" id="PS51761"/>
    </source>
</evidence>
<dbReference type="Pfam" id="PF01522">
    <property type="entry name" value="Polysacc_deac_1"/>
    <property type="match status" value="1"/>
</dbReference>
<keyword evidence="5 9" id="KW-0378">Hydrolase</keyword>
<dbReference type="InterPro" id="IPR013319">
    <property type="entry name" value="GH11/12"/>
</dbReference>
<feature type="region of interest" description="Disordered" evidence="10">
    <location>
        <begin position="29"/>
        <end position="55"/>
    </location>
</feature>
<dbReference type="UniPathway" id="UPA00114"/>
<dbReference type="InterPro" id="IPR003305">
    <property type="entry name" value="CenC_carb-bd"/>
</dbReference>
<dbReference type="GO" id="GO:0016810">
    <property type="term" value="F:hydrolase activity, acting on carbon-nitrogen (but not peptide) bonds"/>
    <property type="evidence" value="ECO:0007669"/>
    <property type="project" value="InterPro"/>
</dbReference>
<dbReference type="InterPro" id="IPR011330">
    <property type="entry name" value="Glyco_hydro/deAcase_b/a-brl"/>
</dbReference>
<evidence type="ECO:0000313" key="16">
    <source>
        <dbReference type="Proteomes" id="UP000004259"/>
    </source>
</evidence>
<dbReference type="Pfam" id="PF02018">
    <property type="entry name" value="CBM_4_9"/>
    <property type="match status" value="1"/>
</dbReference>
<accession>E9SA77</accession>
<dbReference type="AlphaFoldDB" id="E9SA77"/>
<feature type="chain" id="PRO_5038284122" description="endo-1,4-beta-xylanase" evidence="11">
    <location>
        <begin position="25"/>
        <end position="682"/>
    </location>
</feature>
<name>E9SA77_RUMAL</name>
<feature type="signal peptide" evidence="11">
    <location>
        <begin position="1"/>
        <end position="24"/>
    </location>
</feature>
<comment type="catalytic activity">
    <reaction evidence="1 9">
        <text>Endohydrolysis of (1-&gt;4)-beta-D-xylosidic linkages in xylans.</text>
        <dbReference type="EC" id="3.2.1.8"/>
    </reaction>
</comment>
<reference evidence="15 16" key="2">
    <citation type="submission" date="2011-02" db="EMBL/GenBank/DDBJ databases">
        <authorList>
            <person name="Nelson K.E."/>
            <person name="Sutton G."/>
            <person name="Torralba M."/>
            <person name="Durkin S."/>
            <person name="Harkins D."/>
            <person name="Montgomery R."/>
            <person name="Ziemer C."/>
            <person name="Klaassens E."/>
            <person name="Ocuiv P."/>
            <person name="Morrison M."/>
        </authorList>
    </citation>
    <scope>NUCLEOTIDE SEQUENCE [LARGE SCALE GENOMIC DNA]</scope>
    <source>
        <strain evidence="15 16">8</strain>
    </source>
</reference>
<feature type="active site" description="Nucleophile" evidence="9">
    <location>
        <position position="151"/>
    </location>
</feature>
<keyword evidence="6 9" id="KW-0119">Carbohydrate metabolism</keyword>
<dbReference type="Pfam" id="PF00457">
    <property type="entry name" value="Glyco_hydro_11"/>
    <property type="match status" value="1"/>
</dbReference>
<dbReference type="InterPro" id="IPR001137">
    <property type="entry name" value="Glyco_hydro_11"/>
</dbReference>
<dbReference type="PANTHER" id="PTHR46828:SF2">
    <property type="entry name" value="ENDO-1,4-BETA-XYLANASE A-RELATED"/>
    <property type="match status" value="1"/>
</dbReference>
<keyword evidence="16" id="KW-1185">Reference proteome</keyword>
<keyword evidence="11" id="KW-0732">Signal</keyword>
<evidence type="ECO:0000256" key="2">
    <source>
        <dbReference type="ARBA" id="ARBA00004851"/>
    </source>
</evidence>
<dbReference type="Gene3D" id="2.60.120.180">
    <property type="match status" value="1"/>
</dbReference>
<sequence length="682" mass="74815">MGNRLFVRRAALAAALVCAVGMTAGCGGTADDDSRSVSAAETTTRSEGQTETMTDKEEQVFTENITGSADGYDYELWKDNGDTEMTVMDGGKFKCSWDNINNALFRRGQKFDCTKTYKDLGNISIKYGVDYQPDGNSYMCVYGWTRDPLVEYYIVETWGSWRPPGATAPLGTVTVDGGTYDIYKTTRYEQPSIDGTKTFDQYWSVRQVKPEMNGTKLEGTISVSKHFDAWEQVGLELGNMYEVALNIEGYQSKGHAEIYENELTIDGNYSADPAPEVTKNEGGGVMPVAGGVGYFTSNFEDDECSWQARGPSTVIQSGDESLEGSGSLFVSGRTDNWNGASIVLDQEIFKAGSAYAFKVHALQKSGSDVTMKLTLQYSDDGGDHYDEVAQKTVPSGKWTVLENSAFTIPASAVNPILYVESPDSLTDFYIDCAESKGDDGEAVESSSGKTDAEYVFEDPVEIKNTADISWIDKDKPMVAIAFDDGASAAKKDDPAYRIIDTIADNGFHATFFYVGSWIKTEEQVKYAHDKGMETANHTMTHPYLSELTPAEIRDEYEKCRVKLKGIIGEEPSAMCRLPYLDDGGETAKTLNDAALITCSVDTGDWNKATADQIVEKLEKAMNDGSLDGAIVLCHENYATTAEAMERFVPKLKEAGWQVVTVSEMFAAREKTMMGGTIYRKIG</sequence>
<dbReference type="OrthoDB" id="9806342at2"/>
<evidence type="ECO:0000259" key="12">
    <source>
        <dbReference type="PROSITE" id="PS51677"/>
    </source>
</evidence>
<dbReference type="InterPro" id="IPR013320">
    <property type="entry name" value="ConA-like_dom_sf"/>
</dbReference>
<dbReference type="Proteomes" id="UP000004259">
    <property type="component" value="Unassembled WGS sequence"/>
</dbReference>
<evidence type="ECO:0000256" key="6">
    <source>
        <dbReference type="ARBA" id="ARBA00023277"/>
    </source>
</evidence>
<evidence type="ECO:0000256" key="5">
    <source>
        <dbReference type="ARBA" id="ARBA00022801"/>
    </source>
</evidence>
<dbReference type="EMBL" id="ADKM02000050">
    <property type="protein sequence ID" value="EGC03826.1"/>
    <property type="molecule type" value="Genomic_DNA"/>
</dbReference>
<dbReference type="InterPro" id="IPR002509">
    <property type="entry name" value="NODB_dom"/>
</dbReference>
<dbReference type="PRINTS" id="PR00911">
    <property type="entry name" value="GLHYDRLASE11"/>
</dbReference>
<comment type="similarity">
    <text evidence="9">Belongs to the glycosyl hydrolase 11 (cellulase G) family.</text>
</comment>
<evidence type="ECO:0000256" key="8">
    <source>
        <dbReference type="ARBA" id="ARBA00023326"/>
    </source>
</evidence>
<organism evidence="15 16">
    <name type="scientific">Ruminococcus albus 8</name>
    <dbReference type="NCBI Taxonomy" id="246199"/>
    <lineage>
        <taxon>Bacteria</taxon>
        <taxon>Bacillati</taxon>
        <taxon>Bacillota</taxon>
        <taxon>Clostridia</taxon>
        <taxon>Eubacteriales</taxon>
        <taxon>Oscillospiraceae</taxon>
        <taxon>Ruminococcus</taxon>
    </lineage>
</organism>
<dbReference type="InterPro" id="IPR008979">
    <property type="entry name" value="Galactose-bd-like_sf"/>
</dbReference>
<dbReference type="InterPro" id="IPR018208">
    <property type="entry name" value="GH11_AS_1"/>
</dbReference>
<dbReference type="Gene3D" id="3.20.20.370">
    <property type="entry name" value="Glycoside hydrolase/deacetylase"/>
    <property type="match status" value="1"/>
</dbReference>
<comment type="pathway">
    <text evidence="2 9">Glycan degradation; xylan degradation.</text>
</comment>
<evidence type="ECO:0000256" key="3">
    <source>
        <dbReference type="ARBA" id="ARBA00012590"/>
    </source>
</evidence>
<gene>
    <name evidence="14" type="primary">xyn11E</name>
    <name evidence="15" type="ORF">CUS_6528</name>
</gene>
<evidence type="ECO:0000256" key="9">
    <source>
        <dbReference type="PROSITE-ProRule" id="PRU01097"/>
    </source>
</evidence>
<evidence type="ECO:0000256" key="4">
    <source>
        <dbReference type="ARBA" id="ARBA00022651"/>
    </source>
</evidence>
<dbReference type="SUPFAM" id="SSF49785">
    <property type="entry name" value="Galactose-binding domain-like"/>
    <property type="match status" value="1"/>
</dbReference>
<dbReference type="EC" id="3.2.1.8" evidence="3 9"/>
<feature type="compositionally biased region" description="Polar residues" evidence="10">
    <location>
        <begin position="36"/>
        <end position="52"/>
    </location>
</feature>
<keyword evidence="7 9" id="KW-0326">Glycosidase</keyword>
<evidence type="ECO:0000256" key="10">
    <source>
        <dbReference type="SAM" id="MobiDB-lite"/>
    </source>
</evidence>